<dbReference type="eggNOG" id="ENOG502Z9N7">
    <property type="taxonomic scope" value="Bacteria"/>
</dbReference>
<evidence type="ECO:0000256" key="3">
    <source>
        <dbReference type="ARBA" id="ARBA00022544"/>
    </source>
</evidence>
<comment type="similarity">
    <text evidence="2">Belongs to the GerABKC lipoprotein family.</text>
</comment>
<feature type="domain" description="Spore germination protein N-terminal" evidence="9">
    <location>
        <begin position="23"/>
        <end position="192"/>
    </location>
</feature>
<dbReference type="NCBIfam" id="TIGR02887">
    <property type="entry name" value="spore_ger_x_C"/>
    <property type="match status" value="1"/>
</dbReference>
<keyword evidence="5" id="KW-0472">Membrane</keyword>
<dbReference type="Gene3D" id="3.30.300.210">
    <property type="entry name" value="Nutrient germinant receptor protein C, domain 3"/>
    <property type="match status" value="1"/>
</dbReference>
<organism evidence="10 11">
    <name type="scientific">Alkaliphilus metalliredigens (strain QYMF)</name>
    <dbReference type="NCBI Taxonomy" id="293826"/>
    <lineage>
        <taxon>Bacteria</taxon>
        <taxon>Bacillati</taxon>
        <taxon>Bacillota</taxon>
        <taxon>Clostridia</taxon>
        <taxon>Peptostreptococcales</taxon>
        <taxon>Natronincolaceae</taxon>
        <taxon>Alkaliphilus</taxon>
    </lineage>
</organism>
<gene>
    <name evidence="10" type="ordered locus">Amet_1284</name>
</gene>
<evidence type="ECO:0000259" key="9">
    <source>
        <dbReference type="Pfam" id="PF25198"/>
    </source>
</evidence>
<keyword evidence="7" id="KW-0449">Lipoprotein</keyword>
<evidence type="ECO:0000313" key="10">
    <source>
        <dbReference type="EMBL" id="ABR47489.1"/>
    </source>
</evidence>
<comment type="subcellular location">
    <subcellularLocation>
        <location evidence="1">Membrane</location>
        <topology evidence="1">Lipid-anchor</topology>
    </subcellularLocation>
</comment>
<dbReference type="InterPro" id="IPR057336">
    <property type="entry name" value="GerAC_N"/>
</dbReference>
<dbReference type="Proteomes" id="UP000001572">
    <property type="component" value="Chromosome"/>
</dbReference>
<keyword evidence="3" id="KW-0309">Germination</keyword>
<feature type="domain" description="Spore germination GerAC-like C-terminal" evidence="8">
    <location>
        <begin position="211"/>
        <end position="376"/>
    </location>
</feature>
<evidence type="ECO:0000256" key="1">
    <source>
        <dbReference type="ARBA" id="ARBA00004635"/>
    </source>
</evidence>
<evidence type="ECO:0000259" key="8">
    <source>
        <dbReference type="Pfam" id="PF05504"/>
    </source>
</evidence>
<dbReference type="OrthoDB" id="9816067at2"/>
<reference evidence="11" key="1">
    <citation type="journal article" date="2016" name="Genome Announc.">
        <title>Complete genome sequence of Alkaliphilus metalliredigens strain QYMF, an alkaliphilic and metal-reducing bacterium isolated from borax-contaminated leachate ponds.</title>
        <authorList>
            <person name="Hwang C."/>
            <person name="Copeland A."/>
            <person name="Lucas S."/>
            <person name="Lapidus A."/>
            <person name="Barry K."/>
            <person name="Detter J.C."/>
            <person name="Glavina Del Rio T."/>
            <person name="Hammon N."/>
            <person name="Israni S."/>
            <person name="Dalin E."/>
            <person name="Tice H."/>
            <person name="Pitluck S."/>
            <person name="Chertkov O."/>
            <person name="Brettin T."/>
            <person name="Bruce D."/>
            <person name="Han C."/>
            <person name="Schmutz J."/>
            <person name="Larimer F."/>
            <person name="Land M.L."/>
            <person name="Hauser L."/>
            <person name="Kyrpides N."/>
            <person name="Mikhailova N."/>
            <person name="Ye Q."/>
            <person name="Zhou J."/>
            <person name="Richardson P."/>
            <person name="Fields M.W."/>
        </authorList>
    </citation>
    <scope>NUCLEOTIDE SEQUENCE [LARGE SCALE GENOMIC DNA]</scope>
    <source>
        <strain evidence="11">QYMF</strain>
    </source>
</reference>
<dbReference type="RefSeq" id="WP_012062530.1">
    <property type="nucleotide sequence ID" value="NC_009633.1"/>
</dbReference>
<dbReference type="HOGENOM" id="CLU_051140_0_0_9"/>
<protein>
    <submittedName>
        <fullName evidence="10">Spore germination B3 GerAC family protein</fullName>
    </submittedName>
</protein>
<dbReference type="PANTHER" id="PTHR35789">
    <property type="entry name" value="SPORE GERMINATION PROTEIN B3"/>
    <property type="match status" value="1"/>
</dbReference>
<name>A6TMS1_ALKMQ</name>
<dbReference type="GO" id="GO:0016020">
    <property type="term" value="C:membrane"/>
    <property type="evidence" value="ECO:0007669"/>
    <property type="project" value="UniProtKB-SubCell"/>
</dbReference>
<dbReference type="Gene3D" id="6.20.190.10">
    <property type="entry name" value="Nutrient germinant receptor protein C, domain 1"/>
    <property type="match status" value="1"/>
</dbReference>
<evidence type="ECO:0000256" key="2">
    <source>
        <dbReference type="ARBA" id="ARBA00007886"/>
    </source>
</evidence>
<evidence type="ECO:0000256" key="7">
    <source>
        <dbReference type="ARBA" id="ARBA00023288"/>
    </source>
</evidence>
<dbReference type="GO" id="GO:0009847">
    <property type="term" value="P:spore germination"/>
    <property type="evidence" value="ECO:0007669"/>
    <property type="project" value="InterPro"/>
</dbReference>
<dbReference type="STRING" id="293826.Amet_1284"/>
<evidence type="ECO:0000256" key="6">
    <source>
        <dbReference type="ARBA" id="ARBA00023139"/>
    </source>
</evidence>
<keyword evidence="6" id="KW-0564">Palmitate</keyword>
<dbReference type="PROSITE" id="PS51257">
    <property type="entry name" value="PROKAR_LIPOPROTEIN"/>
    <property type="match status" value="1"/>
</dbReference>
<keyword evidence="11" id="KW-1185">Reference proteome</keyword>
<dbReference type="EMBL" id="CP000724">
    <property type="protein sequence ID" value="ABR47489.1"/>
    <property type="molecule type" value="Genomic_DNA"/>
</dbReference>
<dbReference type="InterPro" id="IPR008844">
    <property type="entry name" value="Spore_GerAC-like"/>
</dbReference>
<keyword evidence="4" id="KW-0732">Signal</keyword>
<dbReference type="Pfam" id="PF25198">
    <property type="entry name" value="Spore_GerAC_N"/>
    <property type="match status" value="1"/>
</dbReference>
<evidence type="ECO:0000256" key="4">
    <source>
        <dbReference type="ARBA" id="ARBA00022729"/>
    </source>
</evidence>
<evidence type="ECO:0000256" key="5">
    <source>
        <dbReference type="ARBA" id="ARBA00023136"/>
    </source>
</evidence>
<dbReference type="PANTHER" id="PTHR35789:SF1">
    <property type="entry name" value="SPORE GERMINATION PROTEIN B3"/>
    <property type="match status" value="1"/>
</dbReference>
<dbReference type="KEGG" id="amt:Amet_1284"/>
<sequence>MKKCTLLLIIISFGMIMTGCWNRIELDEISIAVAIGVDQLDNDLFEVSAQIVLPRLLRHDLAEENATLVYTATGRTVFEAMRRLGSIANGRIFIGHTQVLVLGESLTRAGIYDVIDFFERDHETRGETLVMTSKGISAQDVLQTKSIADPIPAIHITSIIENSVNVANTRILTLHDFIDELNCPGCELVLGTIGSGTSDKPELIKDLAIEGLIAFDGDQSIDYLNPTETRGYLWIKGEIEGGILVIPSPGDKNKLLSMEILHIISEMDVKLVDNKLVLVVNIQEEGNIGEQQVTKDLSTPEALSQLEEEKNKLIRSEIGAAFFKAQKELQVDLFRFGQLVHHKYPKLYKEIEADWNEAFSNASVEINVETKIRSTGLISAPSVPR</sequence>
<dbReference type="InterPro" id="IPR046953">
    <property type="entry name" value="Spore_GerAC-like_C"/>
</dbReference>
<proteinExistence type="inferred from homology"/>
<dbReference type="AlphaFoldDB" id="A6TMS1"/>
<accession>A6TMS1</accession>
<evidence type="ECO:0000313" key="11">
    <source>
        <dbReference type="Proteomes" id="UP000001572"/>
    </source>
</evidence>
<dbReference type="Pfam" id="PF05504">
    <property type="entry name" value="Spore_GerAC"/>
    <property type="match status" value="1"/>
</dbReference>
<dbReference type="InterPro" id="IPR038501">
    <property type="entry name" value="Spore_GerAC_C_sf"/>
</dbReference>